<reference evidence="8" key="1">
    <citation type="journal article" date="2023" name="Insect Mol. Biol.">
        <title>Genome sequencing provides insights into the evolution of gene families encoding plant cell wall-degrading enzymes in longhorned beetles.</title>
        <authorList>
            <person name="Shin N.R."/>
            <person name="Okamura Y."/>
            <person name="Kirsch R."/>
            <person name="Pauchet Y."/>
        </authorList>
    </citation>
    <scope>NUCLEOTIDE SEQUENCE</scope>
    <source>
        <strain evidence="8">AMC_N1</strain>
    </source>
</reference>
<dbReference type="Proteomes" id="UP001162162">
    <property type="component" value="Unassembled WGS sequence"/>
</dbReference>
<dbReference type="CDD" id="cd15517">
    <property type="entry name" value="PHD_TCF19_like"/>
    <property type="match status" value="1"/>
</dbReference>
<dbReference type="InterPro" id="IPR050863">
    <property type="entry name" value="CenT-Element_Derived"/>
</dbReference>
<evidence type="ECO:0000259" key="6">
    <source>
        <dbReference type="PROSITE" id="PS50960"/>
    </source>
</evidence>
<dbReference type="SUPFAM" id="SSF57903">
    <property type="entry name" value="FYVE/PHD zinc finger"/>
    <property type="match status" value="1"/>
</dbReference>
<keyword evidence="9" id="KW-1185">Reference proteome</keyword>
<name>A0AAV8Z0J0_9CUCU</name>
<evidence type="ECO:0000256" key="2">
    <source>
        <dbReference type="ARBA" id="ARBA00023125"/>
    </source>
</evidence>
<protein>
    <recommendedName>
        <fullName evidence="10">HTH CENPB-type domain-containing protein</fullName>
    </recommendedName>
</protein>
<dbReference type="InterPro" id="IPR006600">
    <property type="entry name" value="HTH_CenpB_DNA-bd_dom"/>
</dbReference>
<evidence type="ECO:0000259" key="7">
    <source>
        <dbReference type="PROSITE" id="PS51253"/>
    </source>
</evidence>
<comment type="subcellular location">
    <subcellularLocation>
        <location evidence="1 4">Nucleus</location>
    </subcellularLocation>
</comment>
<evidence type="ECO:0000256" key="1">
    <source>
        <dbReference type="ARBA" id="ARBA00004123"/>
    </source>
</evidence>
<dbReference type="InterPro" id="IPR011011">
    <property type="entry name" value="Znf_FYVE_PHD"/>
</dbReference>
<evidence type="ECO:0008006" key="10">
    <source>
        <dbReference type="Google" id="ProtNLM"/>
    </source>
</evidence>
<dbReference type="Gene3D" id="1.10.10.60">
    <property type="entry name" value="Homeodomain-like"/>
    <property type="match status" value="1"/>
</dbReference>
<evidence type="ECO:0000313" key="9">
    <source>
        <dbReference type="Proteomes" id="UP001162162"/>
    </source>
</evidence>
<dbReference type="GO" id="GO:0003677">
    <property type="term" value="F:DNA binding"/>
    <property type="evidence" value="ECO:0007669"/>
    <property type="project" value="UniProtKB-UniRule"/>
</dbReference>
<gene>
    <name evidence="8" type="ORF">NQ318_020545</name>
</gene>
<dbReference type="InterPro" id="IPR007889">
    <property type="entry name" value="HTH_Psq"/>
</dbReference>
<organism evidence="8 9">
    <name type="scientific">Aromia moschata</name>
    <dbReference type="NCBI Taxonomy" id="1265417"/>
    <lineage>
        <taxon>Eukaryota</taxon>
        <taxon>Metazoa</taxon>
        <taxon>Ecdysozoa</taxon>
        <taxon>Arthropoda</taxon>
        <taxon>Hexapoda</taxon>
        <taxon>Insecta</taxon>
        <taxon>Pterygota</taxon>
        <taxon>Neoptera</taxon>
        <taxon>Endopterygota</taxon>
        <taxon>Coleoptera</taxon>
        <taxon>Polyphaga</taxon>
        <taxon>Cucujiformia</taxon>
        <taxon>Chrysomeloidea</taxon>
        <taxon>Cerambycidae</taxon>
        <taxon>Cerambycinae</taxon>
        <taxon>Callichromatini</taxon>
        <taxon>Aromia</taxon>
    </lineage>
</organism>
<dbReference type="SUPFAM" id="SSF46689">
    <property type="entry name" value="Homeodomain-like"/>
    <property type="match status" value="1"/>
</dbReference>
<feature type="region of interest" description="Disordered" evidence="5">
    <location>
        <begin position="256"/>
        <end position="333"/>
    </location>
</feature>
<dbReference type="Pfam" id="PF03221">
    <property type="entry name" value="HTH_Tnp_Tc5"/>
    <property type="match status" value="1"/>
</dbReference>
<feature type="compositionally biased region" description="Polar residues" evidence="5">
    <location>
        <begin position="310"/>
        <end position="319"/>
    </location>
</feature>
<proteinExistence type="predicted"/>
<comment type="caution">
    <text evidence="8">The sequence shown here is derived from an EMBL/GenBank/DDBJ whole genome shotgun (WGS) entry which is preliminary data.</text>
</comment>
<feature type="DNA-binding region" description="H-T-H motif" evidence="4">
    <location>
        <begin position="95"/>
        <end position="115"/>
    </location>
</feature>
<dbReference type="Pfam" id="PF05225">
    <property type="entry name" value="HTH_psq"/>
    <property type="match status" value="1"/>
</dbReference>
<dbReference type="PANTHER" id="PTHR19303:SF71">
    <property type="entry name" value="ZINC FINGER PHD-TYPE DOMAIN-CONTAINING PROTEIN"/>
    <property type="match status" value="1"/>
</dbReference>
<evidence type="ECO:0000256" key="3">
    <source>
        <dbReference type="ARBA" id="ARBA00023242"/>
    </source>
</evidence>
<feature type="domain" description="HTH psq-type" evidence="6">
    <location>
        <begin position="67"/>
        <end position="119"/>
    </location>
</feature>
<dbReference type="AlphaFoldDB" id="A0AAV8Z0J0"/>
<dbReference type="InterPro" id="IPR009057">
    <property type="entry name" value="Homeodomain-like_sf"/>
</dbReference>
<evidence type="ECO:0000256" key="5">
    <source>
        <dbReference type="SAM" id="MobiDB-lite"/>
    </source>
</evidence>
<keyword evidence="3 4" id="KW-0539">Nucleus</keyword>
<dbReference type="PROSITE" id="PS50960">
    <property type="entry name" value="HTH_PSQ"/>
    <property type="match status" value="1"/>
</dbReference>
<keyword evidence="2 4" id="KW-0238">DNA-binding</keyword>
<evidence type="ECO:0000313" key="8">
    <source>
        <dbReference type="EMBL" id="KAJ8957511.1"/>
    </source>
</evidence>
<accession>A0AAV8Z0J0</accession>
<dbReference type="EMBL" id="JAPWTK010000022">
    <property type="protein sequence ID" value="KAJ8957511.1"/>
    <property type="molecule type" value="Genomic_DNA"/>
</dbReference>
<dbReference type="GO" id="GO:0005634">
    <property type="term" value="C:nucleus"/>
    <property type="evidence" value="ECO:0007669"/>
    <property type="project" value="UniProtKB-SubCell"/>
</dbReference>
<sequence>MLTYMFTDLKVEEVLPDIGGDAPSFWDIGESYARWDGLPRRDISNARESSWKIVNSVQTMPKIDRYYKRKTDRGKWSAQDMTEAIRKIRNNELSVRQAAEQYNVPKSTLQRRVTNKNKIVTESEKYLGRFRQVFSVEQENEIMEYILEMEKRFFGITYKDLRQLAFDFAQANNIPNNFNKDSKMASKKWIYGFLHRHKNISLRKPEATSYARATGFNRAVGEAFGKASNVQTAVNGFRKTGIWPFNSEIFQEWEFAPSRTTERGENSENVDPAGETEVPAILPLNIKPTATRTTPLRSTTPTSTPSTSREQNSCSSSVQEIREKNDSDEDQPLSTYVAKRKLEIISEIPFLWQRKNRKKTSSRKSLKSTILTESPYKNKLEDLEASKSPKNAKGVKRAIVVEGKSKQEIQSSKKTNIIDHGTGASELDDTNCIVCGESYMDTKEDWYNCHGCSEWAHESCGTMDELETGDVKDLPKSGRPKITQHKKIDIVLSMEENAQSTSTLVASENEMSPQSIRIEERWERLETIEYLEKYIIDQRFKQTCV</sequence>
<feature type="compositionally biased region" description="Low complexity" evidence="5">
    <location>
        <begin position="288"/>
        <end position="309"/>
    </location>
</feature>
<evidence type="ECO:0000256" key="4">
    <source>
        <dbReference type="PROSITE-ProRule" id="PRU00320"/>
    </source>
</evidence>
<dbReference type="PANTHER" id="PTHR19303">
    <property type="entry name" value="TRANSPOSON"/>
    <property type="match status" value="1"/>
</dbReference>
<feature type="domain" description="HTH CENPB-type" evidence="7">
    <location>
        <begin position="126"/>
        <end position="203"/>
    </location>
</feature>
<dbReference type="PROSITE" id="PS51253">
    <property type="entry name" value="HTH_CENPB"/>
    <property type="match status" value="1"/>
</dbReference>